<dbReference type="GO" id="GO:0010629">
    <property type="term" value="P:negative regulation of gene expression"/>
    <property type="evidence" value="ECO:0007669"/>
    <property type="project" value="TreeGrafter"/>
</dbReference>
<dbReference type="InterPro" id="IPR002589">
    <property type="entry name" value="Macro_dom"/>
</dbReference>
<feature type="domain" description="PARP catalytic" evidence="10">
    <location>
        <begin position="1108"/>
        <end position="1319"/>
    </location>
</feature>
<evidence type="ECO:0000313" key="12">
    <source>
        <dbReference type="EMBL" id="KAK2560389.1"/>
    </source>
</evidence>
<dbReference type="SMART" id="SM00360">
    <property type="entry name" value="RRM"/>
    <property type="match status" value="1"/>
</dbReference>
<dbReference type="GO" id="GO:0003950">
    <property type="term" value="F:NAD+ poly-ADP-ribosyltransferase activity"/>
    <property type="evidence" value="ECO:0007669"/>
    <property type="project" value="InterPro"/>
</dbReference>
<dbReference type="Gene3D" id="3.10.20.90">
    <property type="entry name" value="Phosphatidylinositol 3-kinase Catalytic Subunit, Chain A, domain 1"/>
    <property type="match status" value="1"/>
</dbReference>
<evidence type="ECO:0000256" key="3">
    <source>
        <dbReference type="ARBA" id="ARBA00022679"/>
    </source>
</evidence>
<dbReference type="InterPro" id="IPR035979">
    <property type="entry name" value="RBD_domain_sf"/>
</dbReference>
<feature type="region of interest" description="Disordered" evidence="7">
    <location>
        <begin position="668"/>
        <end position="695"/>
    </location>
</feature>
<keyword evidence="3" id="KW-0808">Transferase</keyword>
<accession>A0AAD9V3Y4</accession>
<dbReference type="EMBL" id="JARQWQ010000036">
    <property type="protein sequence ID" value="KAK2560389.1"/>
    <property type="molecule type" value="Genomic_DNA"/>
</dbReference>
<dbReference type="InterPro" id="IPR000270">
    <property type="entry name" value="PB1_dom"/>
</dbReference>
<proteinExistence type="predicted"/>
<dbReference type="GO" id="GO:0005737">
    <property type="term" value="C:cytoplasm"/>
    <property type="evidence" value="ECO:0007669"/>
    <property type="project" value="TreeGrafter"/>
</dbReference>
<feature type="domain" description="RRM" evidence="8">
    <location>
        <begin position="115"/>
        <end position="198"/>
    </location>
</feature>
<keyword evidence="6" id="KW-0694">RNA-binding</keyword>
<keyword evidence="13" id="KW-1185">Reference proteome</keyword>
<evidence type="ECO:0000313" key="13">
    <source>
        <dbReference type="Proteomes" id="UP001249851"/>
    </source>
</evidence>
<dbReference type="InterPro" id="IPR043472">
    <property type="entry name" value="Macro_dom-like"/>
</dbReference>
<dbReference type="SUPFAM" id="SSF54277">
    <property type="entry name" value="CAD &amp; PB1 domains"/>
    <property type="match status" value="1"/>
</dbReference>
<dbReference type="InterPro" id="IPR037197">
    <property type="entry name" value="WWE_dom_sf"/>
</dbReference>
<dbReference type="Pfam" id="PF23085">
    <property type="entry name" value="RRM_PARP14_3"/>
    <property type="match status" value="1"/>
</dbReference>
<dbReference type="InterPro" id="IPR052056">
    <property type="entry name" value="Mono-ARTD/PARP"/>
</dbReference>
<evidence type="ECO:0000256" key="7">
    <source>
        <dbReference type="SAM" id="MobiDB-lite"/>
    </source>
</evidence>
<feature type="domain" description="Macro" evidence="11">
    <location>
        <begin position="694"/>
        <end position="885"/>
    </location>
</feature>
<dbReference type="SUPFAM" id="SSF117839">
    <property type="entry name" value="WWE domain"/>
    <property type="match status" value="1"/>
</dbReference>
<evidence type="ECO:0000256" key="2">
    <source>
        <dbReference type="ARBA" id="ARBA00022676"/>
    </source>
</evidence>
<sequence length="1531" mass="175000">GIHTIKEILMVLWMVISTQIIHYNLEDAPGDEEEDEKEQFLKGLYYLTSCINGINYMFWAFTTRLRQMVSRIISILLVAMKYSTCFDFQDILKGQERKPTLDGVKVLIERAPQCNSIFVSDFAPDTSQDEVQLYFENTVGPLDKARGIKFSPQWEGQDEKCRFKRAIVYFENAESVRKAVNTDHFLGGNALHVEQFYPFMGTVMPLDKPRNFESTGLPEFRHLVDPDSMGFIMESNQAMKLKEDLRKLAKAQITWIAGRTYVRIMYAETKVDKEFEERAWQQRCRKIVDGVLESCTSKEFQIDEEILDEVNNQLQQIQRQVLSIYTAKVKLVKQTLKLICLKSNIDEFAAKLSGRLKIIEQEEREKKLEEKKMTDISSEVLQLLQYAKIEKILREEFVTESIRALVQLDNHALVLKTPKGLMDEVHRYLRQRLDEIDKYAIDCPAKILEILKRGPGKKKMAKELPEGCSFNVDDKKKRVIFLGGKLSKTEEGNEKAKDVLVSDRNLKLTAKDNSLLGSQPDKWNDFCKKLEKRHMIRQKRELECIAVFGFKENVLEAVKKIRDFLNETKATKGEFFLDLPLHRRFFGEFYKEEVQALEQELEHFGVQICFNESGDIIHFSGSEEGVKEVEERLYVMQDAIKKRTFKIRTPDSTRKKCSIEVIELSIKGEKEEHDDESESDDSSSKCNDEEAIDENDNTIFTPQGKKVTWKTGEIQEEQADVLVCSVGSDLMLSHGAIATAMSKAAGPKLQDALREAANGLQSTDLFCEGDIIPTGPGKLPCRHVIHCVCCPWNGETDREKGIMKKLLMKCFDKASELGACSIGLPLIGTGTLQFPYAVAVQIMVEAAVEHSQGNPESSLEEFRFIVFNDDQKGIASFEDKFTEFKEKQQPTELEAIRKETDASGSSKENEVDSTRELITCSLPQNVIIHGREESLDEAMSALEDETKKACNEPSEVKHDVLGRLSKRCLKRLKQKSHSLDVKLEQPESRCIRLEGLPKDVMNVSKEITSFIMEQLEREYDEDKAEQMFRTVRWNMISTSGNEKPFDKIANLEIETAYKAKQPSVLFTHQNQKAEINFDTNEVTFLKNGRKKRVRRKDVFPLPDVWDPQPHDENDKEESVYLASLPEESKEYKRVQEKFLKSLRKTVNIIKIERIQNPLLHSLYMMRKQSMDEKNAAAYGDGVYFAEDAYYSRSFSKPADVNGECYMYLAKVLVGKYTKGMNGIKIPPPRDKCHPEVLFDSVVDDPDNPSIFVIFGDCDMMTARVDTLVLGVTHQDHKVNSHLKQTILLFLDTRIIPIPRPVILSELLIKVKTAYGQELSMNYVGNEIANAIPIVNQSDLDKAIEILDRSQHLTCLRILLSLPNGVTENTSQHEMGMLPPSNPKIGSLFASKPFYKRGRPTRYGLGNRSQSTPDEIAYMAVDPPNTPSLSRYNYISCMSSSSINTSGRNSPPPGFHRDQIPSQPFHMVRGEGEFIPESQDHMILPRLHRTGNVWFDPLSHSQSNISMFIHTKTGLKLLLNILLFSLKKYTQK</sequence>
<dbReference type="SUPFAM" id="SSF54928">
    <property type="entry name" value="RNA-binding domain, RBD"/>
    <property type="match status" value="1"/>
</dbReference>
<keyword evidence="5" id="KW-0539">Nucleus</keyword>
<dbReference type="PROSITE" id="PS51059">
    <property type="entry name" value="PARP_CATALYTIC"/>
    <property type="match status" value="1"/>
</dbReference>
<organism evidence="12 13">
    <name type="scientific">Acropora cervicornis</name>
    <name type="common">Staghorn coral</name>
    <dbReference type="NCBI Taxonomy" id="6130"/>
    <lineage>
        <taxon>Eukaryota</taxon>
        <taxon>Metazoa</taxon>
        <taxon>Cnidaria</taxon>
        <taxon>Anthozoa</taxon>
        <taxon>Hexacorallia</taxon>
        <taxon>Scleractinia</taxon>
        <taxon>Astrocoeniina</taxon>
        <taxon>Acroporidae</taxon>
        <taxon>Acropora</taxon>
    </lineage>
</organism>
<name>A0AAD9V3Y4_ACRCE</name>
<feature type="region of interest" description="Disordered" evidence="7">
    <location>
        <begin position="887"/>
        <end position="913"/>
    </location>
</feature>
<dbReference type="GO" id="GO:0003714">
    <property type="term" value="F:transcription corepressor activity"/>
    <property type="evidence" value="ECO:0007669"/>
    <property type="project" value="TreeGrafter"/>
</dbReference>
<dbReference type="PROSITE" id="PS50918">
    <property type="entry name" value="WWE"/>
    <property type="match status" value="1"/>
</dbReference>
<keyword evidence="4" id="KW-0520">NAD</keyword>
<dbReference type="Pfam" id="PF00564">
    <property type="entry name" value="PB1"/>
    <property type="match status" value="1"/>
</dbReference>
<evidence type="ECO:0000259" key="11">
    <source>
        <dbReference type="PROSITE" id="PS51154"/>
    </source>
</evidence>
<reference evidence="12" key="2">
    <citation type="journal article" date="2023" name="Science">
        <title>Genomic signatures of disease resistance in endangered staghorn corals.</title>
        <authorList>
            <person name="Vollmer S.V."/>
            <person name="Selwyn J.D."/>
            <person name="Despard B.A."/>
            <person name="Roesel C.L."/>
        </authorList>
    </citation>
    <scope>NUCLEOTIDE SEQUENCE</scope>
    <source>
        <strain evidence="12">K2</strain>
    </source>
</reference>
<dbReference type="GO" id="GO:0003723">
    <property type="term" value="F:RNA binding"/>
    <property type="evidence" value="ECO:0007669"/>
    <property type="project" value="UniProtKB-UniRule"/>
</dbReference>
<dbReference type="SUPFAM" id="SSF52949">
    <property type="entry name" value="Macro domain-like"/>
    <property type="match status" value="1"/>
</dbReference>
<dbReference type="SMART" id="SM00506">
    <property type="entry name" value="A1pp"/>
    <property type="match status" value="1"/>
</dbReference>
<comment type="subcellular location">
    <subcellularLocation>
        <location evidence="1">Nucleus</location>
    </subcellularLocation>
</comment>
<dbReference type="PANTHER" id="PTHR14453:SF67">
    <property type="entry name" value="POLY [ADP-RIBOSE] POLYMERASE"/>
    <property type="match status" value="1"/>
</dbReference>
<dbReference type="Proteomes" id="UP001249851">
    <property type="component" value="Unassembled WGS sequence"/>
</dbReference>
<evidence type="ECO:0000259" key="10">
    <source>
        <dbReference type="PROSITE" id="PS51059"/>
    </source>
</evidence>
<evidence type="ECO:0000256" key="4">
    <source>
        <dbReference type="ARBA" id="ARBA00023027"/>
    </source>
</evidence>
<dbReference type="Pfam" id="PF01661">
    <property type="entry name" value="Macro"/>
    <property type="match status" value="1"/>
</dbReference>
<dbReference type="CDD" id="cd00590">
    <property type="entry name" value="RRM_SF"/>
    <property type="match status" value="1"/>
</dbReference>
<evidence type="ECO:0000259" key="8">
    <source>
        <dbReference type="PROSITE" id="PS50102"/>
    </source>
</evidence>
<dbReference type="PROSITE" id="PS50102">
    <property type="entry name" value="RRM"/>
    <property type="match status" value="1"/>
</dbReference>
<dbReference type="PROSITE" id="PS51154">
    <property type="entry name" value="MACRO"/>
    <property type="match status" value="1"/>
</dbReference>
<dbReference type="Gene3D" id="3.30.70.330">
    <property type="match status" value="1"/>
</dbReference>
<dbReference type="InterPro" id="IPR000504">
    <property type="entry name" value="RRM_dom"/>
</dbReference>
<dbReference type="InterPro" id="IPR012677">
    <property type="entry name" value="Nucleotide-bd_a/b_plait_sf"/>
</dbReference>
<dbReference type="GO" id="GO:0005634">
    <property type="term" value="C:nucleus"/>
    <property type="evidence" value="ECO:0007669"/>
    <property type="project" value="UniProtKB-SubCell"/>
</dbReference>
<dbReference type="PANTHER" id="PTHR14453">
    <property type="entry name" value="PARP/ZINC FINGER CCCH TYPE DOMAIN CONTAINING PROTEIN"/>
    <property type="match status" value="1"/>
</dbReference>
<dbReference type="Gene3D" id="3.90.228.10">
    <property type="match status" value="2"/>
</dbReference>
<dbReference type="SUPFAM" id="SSF56399">
    <property type="entry name" value="ADP-ribosylation"/>
    <property type="match status" value="1"/>
</dbReference>
<evidence type="ECO:0000256" key="6">
    <source>
        <dbReference type="PROSITE-ProRule" id="PRU00176"/>
    </source>
</evidence>
<reference evidence="12" key="1">
    <citation type="journal article" date="2023" name="G3 (Bethesda)">
        <title>Whole genome assembly and annotation of the endangered Caribbean coral Acropora cervicornis.</title>
        <authorList>
            <person name="Selwyn J.D."/>
            <person name="Vollmer S.V."/>
        </authorList>
    </citation>
    <scope>NUCLEOTIDE SEQUENCE</scope>
    <source>
        <strain evidence="12">K2</strain>
    </source>
</reference>
<protein>
    <submittedName>
        <fullName evidence="12">Protein mono-ADP-ribosyltransferase PARP15</fullName>
    </submittedName>
</protein>
<keyword evidence="2" id="KW-0328">Glycosyltransferase</keyword>
<evidence type="ECO:0000259" key="9">
    <source>
        <dbReference type="PROSITE" id="PS50918"/>
    </source>
</evidence>
<evidence type="ECO:0000256" key="5">
    <source>
        <dbReference type="ARBA" id="ARBA00023242"/>
    </source>
</evidence>
<evidence type="ECO:0000256" key="1">
    <source>
        <dbReference type="ARBA" id="ARBA00004123"/>
    </source>
</evidence>
<feature type="region of interest" description="Disordered" evidence="7">
    <location>
        <begin position="1442"/>
        <end position="1461"/>
    </location>
</feature>
<feature type="non-terminal residue" evidence="12">
    <location>
        <position position="1531"/>
    </location>
</feature>
<dbReference type="Gene3D" id="3.40.220.10">
    <property type="entry name" value="Leucine Aminopeptidase, subunit E, domain 1"/>
    <property type="match status" value="1"/>
</dbReference>
<feature type="compositionally biased region" description="Acidic residues" evidence="7">
    <location>
        <begin position="672"/>
        <end position="681"/>
    </location>
</feature>
<dbReference type="InterPro" id="IPR012317">
    <property type="entry name" value="Poly(ADP-ribose)pol_cat_dom"/>
</dbReference>
<gene>
    <name evidence="12" type="ORF">P5673_016727</name>
</gene>
<feature type="domain" description="WWE" evidence="9">
    <location>
        <begin position="1018"/>
        <end position="1095"/>
    </location>
</feature>
<dbReference type="InterPro" id="IPR004170">
    <property type="entry name" value="WWE_dom"/>
</dbReference>
<comment type="caution">
    <text evidence="12">The sequence shown here is derived from an EMBL/GenBank/DDBJ whole genome shotgun (WGS) entry which is preliminary data.</text>
</comment>
<dbReference type="Gene3D" id="3.30.720.50">
    <property type="match status" value="1"/>
</dbReference>